<keyword evidence="2" id="KW-0813">Transport</keyword>
<evidence type="ECO:0000259" key="9">
    <source>
        <dbReference type="PROSITE" id="PS50836"/>
    </source>
</evidence>
<keyword evidence="8" id="KW-0732">Signal</keyword>
<name>A0A197JJ37_9FUNG</name>
<dbReference type="Gene3D" id="2.60.40.1210">
    <property type="entry name" value="Cellobiose dehydrogenase, cytochrome domain"/>
    <property type="match status" value="1"/>
</dbReference>
<dbReference type="OrthoDB" id="366214at2759"/>
<keyword evidence="5 7" id="KW-1133">Transmembrane helix</keyword>
<feature type="transmembrane region" description="Helical" evidence="7">
    <location>
        <begin position="364"/>
        <end position="387"/>
    </location>
</feature>
<evidence type="ECO:0000256" key="1">
    <source>
        <dbReference type="ARBA" id="ARBA00004370"/>
    </source>
</evidence>
<dbReference type="Pfam" id="PF03188">
    <property type="entry name" value="Cytochrom_B561"/>
    <property type="match status" value="1"/>
</dbReference>
<dbReference type="PANTHER" id="PTHR47797">
    <property type="entry name" value="DEHYDROGENASE, PUTATIVE (AFU_ORTHOLOGUE AFUA_8G05805)-RELATED"/>
    <property type="match status" value="1"/>
</dbReference>
<evidence type="ECO:0000256" key="8">
    <source>
        <dbReference type="SAM" id="SignalP"/>
    </source>
</evidence>
<dbReference type="STRING" id="1314771.A0A197JJ37"/>
<dbReference type="SMART" id="SM00664">
    <property type="entry name" value="DoH"/>
    <property type="match status" value="1"/>
</dbReference>
<dbReference type="SUPFAM" id="SSF49344">
    <property type="entry name" value="CBD9-like"/>
    <property type="match status" value="1"/>
</dbReference>
<dbReference type="AlphaFoldDB" id="A0A197JJ37"/>
<comment type="subcellular location">
    <subcellularLocation>
        <location evidence="1">Membrane</location>
    </subcellularLocation>
</comment>
<keyword evidence="6 7" id="KW-0472">Membrane</keyword>
<feature type="transmembrane region" description="Helical" evidence="7">
    <location>
        <begin position="393"/>
        <end position="415"/>
    </location>
</feature>
<accession>A0A197JJ37</accession>
<evidence type="ECO:0000256" key="4">
    <source>
        <dbReference type="ARBA" id="ARBA00022982"/>
    </source>
</evidence>
<dbReference type="PANTHER" id="PTHR47797:SF3">
    <property type="entry name" value="CYTOCHROME B561 DOMAIN-CONTAINING PROTEIN"/>
    <property type="match status" value="1"/>
</dbReference>
<dbReference type="EMBL" id="KV442081">
    <property type="protein sequence ID" value="OAQ25217.1"/>
    <property type="molecule type" value="Genomic_DNA"/>
</dbReference>
<protein>
    <recommendedName>
        <fullName evidence="13">CBD9-like protein</fullName>
    </recommendedName>
</protein>
<keyword evidence="3 7" id="KW-0812">Transmembrane</keyword>
<keyword evidence="12" id="KW-1185">Reference proteome</keyword>
<organism evidence="11 12">
    <name type="scientific">Linnemannia elongata AG-77</name>
    <dbReference type="NCBI Taxonomy" id="1314771"/>
    <lineage>
        <taxon>Eukaryota</taxon>
        <taxon>Fungi</taxon>
        <taxon>Fungi incertae sedis</taxon>
        <taxon>Mucoromycota</taxon>
        <taxon>Mortierellomycotina</taxon>
        <taxon>Mortierellomycetes</taxon>
        <taxon>Mortierellales</taxon>
        <taxon>Mortierellaceae</taxon>
        <taxon>Linnemannia</taxon>
    </lineage>
</organism>
<evidence type="ECO:0000256" key="6">
    <source>
        <dbReference type="ARBA" id="ARBA00023136"/>
    </source>
</evidence>
<feature type="signal peptide" evidence="8">
    <location>
        <begin position="1"/>
        <end position="36"/>
    </location>
</feature>
<feature type="chain" id="PRO_5008275992" description="CBD9-like protein" evidence="8">
    <location>
        <begin position="37"/>
        <end position="430"/>
    </location>
</feature>
<sequence length="430" mass="46269">MVSAKTLGSALRAGYLFFLFSILSAMMLLSLTTGQAQKSQELCSAQMCISATIYSADTNTIEFSLFSMIPVGWLGLGIGGNPIGMAGNDLAICWPSTTGSGAVISQRSATDNGQPSVSTSAVAFQVHQNKSGLSSSNSDFTCTFSRPLNLATAPIASTATSINVIYAIGLQAASGSGDPQHTKIQKHAFTGHGTLNIQRKQGASSDANNIVTPVSGTGGSGSTNGETAQSELSKLLADERIYTLLVKVHGILMAIAFLFIFPMGAMLVRFFSHLHHVFRWHRPLQVTGFLIVIAAFVCIFVAAYKSPQGPTPVSASKHGEFGVILFAAMVLQICIGIFIFHTFDITRVDRPRLRLVITTWMHRLWGYAVLIGGLVQVNLGMVLYGMWPTGREAAWYVYDAWVVILIAVFVLGSAFKWWRAWKAETANKGV</sequence>
<feature type="transmembrane region" description="Helical" evidence="7">
    <location>
        <begin position="250"/>
        <end position="272"/>
    </location>
</feature>
<feature type="transmembrane region" description="Helical" evidence="7">
    <location>
        <begin position="284"/>
        <end position="304"/>
    </location>
</feature>
<feature type="transmembrane region" description="Helical" evidence="7">
    <location>
        <begin position="324"/>
        <end position="343"/>
    </location>
</feature>
<dbReference type="Proteomes" id="UP000078512">
    <property type="component" value="Unassembled WGS sequence"/>
</dbReference>
<dbReference type="InterPro" id="IPR005018">
    <property type="entry name" value="DOMON_domain"/>
</dbReference>
<evidence type="ECO:0000256" key="2">
    <source>
        <dbReference type="ARBA" id="ARBA00022448"/>
    </source>
</evidence>
<evidence type="ECO:0000256" key="5">
    <source>
        <dbReference type="ARBA" id="ARBA00022989"/>
    </source>
</evidence>
<dbReference type="CDD" id="cd08760">
    <property type="entry name" value="Cyt_b561_FRRS1_like"/>
    <property type="match status" value="1"/>
</dbReference>
<dbReference type="InterPro" id="IPR006593">
    <property type="entry name" value="Cyt_b561/ferric_Rdtase_TM"/>
</dbReference>
<dbReference type="SMART" id="SM00665">
    <property type="entry name" value="B561"/>
    <property type="match status" value="1"/>
</dbReference>
<evidence type="ECO:0000256" key="3">
    <source>
        <dbReference type="ARBA" id="ARBA00022692"/>
    </source>
</evidence>
<keyword evidence="4" id="KW-0249">Electron transport</keyword>
<dbReference type="PROSITE" id="PS50939">
    <property type="entry name" value="CYTOCHROME_B561"/>
    <property type="match status" value="1"/>
</dbReference>
<evidence type="ECO:0000313" key="12">
    <source>
        <dbReference type="Proteomes" id="UP000078512"/>
    </source>
</evidence>
<evidence type="ECO:0000313" key="11">
    <source>
        <dbReference type="EMBL" id="OAQ25217.1"/>
    </source>
</evidence>
<dbReference type="Pfam" id="PF03351">
    <property type="entry name" value="DOMON"/>
    <property type="match status" value="1"/>
</dbReference>
<reference evidence="11 12" key="1">
    <citation type="submission" date="2016-05" db="EMBL/GenBank/DDBJ databases">
        <title>Genome sequencing reveals origins of a unique bacterial endosymbiosis in the earliest lineages of terrestrial Fungi.</title>
        <authorList>
            <consortium name="DOE Joint Genome Institute"/>
            <person name="Uehling J."/>
            <person name="Gryganskyi A."/>
            <person name="Hameed K."/>
            <person name="Tschaplinski T."/>
            <person name="Misztal P."/>
            <person name="Wu S."/>
            <person name="Desiro A."/>
            <person name="Vande Pol N."/>
            <person name="Du Z.-Y."/>
            <person name="Zienkiewicz A."/>
            <person name="Zienkiewicz K."/>
            <person name="Morin E."/>
            <person name="Tisserant E."/>
            <person name="Splivallo R."/>
            <person name="Hainaut M."/>
            <person name="Henrissat B."/>
            <person name="Ohm R."/>
            <person name="Kuo A."/>
            <person name="Yan J."/>
            <person name="Lipzen A."/>
            <person name="Nolan M."/>
            <person name="Labutti K."/>
            <person name="Barry K."/>
            <person name="Goldstein A."/>
            <person name="Labbe J."/>
            <person name="Schadt C."/>
            <person name="Tuskan G."/>
            <person name="Grigoriev I."/>
            <person name="Martin F."/>
            <person name="Vilgalys R."/>
            <person name="Bonito G."/>
        </authorList>
    </citation>
    <scope>NUCLEOTIDE SEQUENCE [LARGE SCALE GENOMIC DNA]</scope>
    <source>
        <strain evidence="11 12">AG-77</strain>
    </source>
</reference>
<dbReference type="PROSITE" id="PS50836">
    <property type="entry name" value="DOMON"/>
    <property type="match status" value="1"/>
</dbReference>
<gene>
    <name evidence="11" type="ORF">K457DRAFT_141316</name>
</gene>
<feature type="domain" description="DOMON" evidence="9">
    <location>
        <begin position="45"/>
        <end position="169"/>
    </location>
</feature>
<dbReference type="Gene3D" id="1.20.120.1770">
    <property type="match status" value="1"/>
</dbReference>
<proteinExistence type="predicted"/>
<feature type="domain" description="Cytochrome b561" evidence="10">
    <location>
        <begin position="211"/>
        <end position="420"/>
    </location>
</feature>
<evidence type="ECO:0000259" key="10">
    <source>
        <dbReference type="PROSITE" id="PS50939"/>
    </source>
</evidence>
<evidence type="ECO:0000256" key="7">
    <source>
        <dbReference type="SAM" id="Phobius"/>
    </source>
</evidence>
<evidence type="ECO:0008006" key="13">
    <source>
        <dbReference type="Google" id="ProtNLM"/>
    </source>
</evidence>
<dbReference type="GO" id="GO:0016020">
    <property type="term" value="C:membrane"/>
    <property type="evidence" value="ECO:0007669"/>
    <property type="project" value="UniProtKB-SubCell"/>
</dbReference>